<dbReference type="OrthoDB" id="162989at2759"/>
<organism evidence="2 3">
    <name type="scientific">Gossypium gossypioides</name>
    <name type="common">Mexican cotton</name>
    <name type="synonym">Selera gossypioides</name>
    <dbReference type="NCBI Taxonomy" id="34282"/>
    <lineage>
        <taxon>Eukaryota</taxon>
        <taxon>Viridiplantae</taxon>
        <taxon>Streptophyta</taxon>
        <taxon>Embryophyta</taxon>
        <taxon>Tracheophyta</taxon>
        <taxon>Spermatophyta</taxon>
        <taxon>Magnoliopsida</taxon>
        <taxon>eudicotyledons</taxon>
        <taxon>Gunneridae</taxon>
        <taxon>Pentapetalae</taxon>
        <taxon>rosids</taxon>
        <taxon>malvids</taxon>
        <taxon>Malvales</taxon>
        <taxon>Malvaceae</taxon>
        <taxon>Malvoideae</taxon>
        <taxon>Gossypium</taxon>
    </lineage>
</organism>
<dbReference type="Proteomes" id="UP000593579">
    <property type="component" value="Unassembled WGS sequence"/>
</dbReference>
<evidence type="ECO:0000313" key="2">
    <source>
        <dbReference type="EMBL" id="MBA0740715.1"/>
    </source>
</evidence>
<dbReference type="PANTHER" id="PTHR47512">
    <property type="entry name" value="EXPRESSED PROTEIN"/>
    <property type="match status" value="1"/>
</dbReference>
<reference evidence="2 3" key="1">
    <citation type="journal article" date="2019" name="Genome Biol. Evol.">
        <title>Insights into the evolution of the New World diploid cottons (Gossypium, subgenus Houzingenia) based on genome sequencing.</title>
        <authorList>
            <person name="Grover C.E."/>
            <person name="Arick M.A. 2nd"/>
            <person name="Thrash A."/>
            <person name="Conover J.L."/>
            <person name="Sanders W.S."/>
            <person name="Peterson D.G."/>
            <person name="Frelichowski J.E."/>
            <person name="Scheffler J.A."/>
            <person name="Scheffler B.E."/>
            <person name="Wendel J.F."/>
        </authorList>
    </citation>
    <scope>NUCLEOTIDE SEQUENCE [LARGE SCALE GENOMIC DNA]</scope>
    <source>
        <strain evidence="2">5</strain>
        <tissue evidence="2">Leaf</tissue>
    </source>
</reference>
<feature type="region of interest" description="Disordered" evidence="1">
    <location>
        <begin position="31"/>
        <end position="98"/>
    </location>
</feature>
<evidence type="ECO:0000256" key="1">
    <source>
        <dbReference type="SAM" id="MobiDB-lite"/>
    </source>
</evidence>
<keyword evidence="3" id="KW-1185">Reference proteome</keyword>
<comment type="caution">
    <text evidence="2">The sequence shown here is derived from an EMBL/GenBank/DDBJ whole genome shotgun (WGS) entry which is preliminary data.</text>
</comment>
<dbReference type="EMBL" id="JABEZY010000006">
    <property type="protein sequence ID" value="MBA0740715.1"/>
    <property type="molecule type" value="Genomic_DNA"/>
</dbReference>
<feature type="non-terminal residue" evidence="2">
    <location>
        <position position="1"/>
    </location>
</feature>
<sequence>DDDLADLLFLPLFDDDSGDCFGFETQYVSVGNPSSSSASDEDDDYENGISPSPIRRSLNGIRIASSMSSSSSSSPPSKDWKGGGDEGPVLQPGGGEAGSAVADLSGDGILLHCFLVNGKHPQERSALVDITNDYSPIVGLAMETPSSAIGKQRSSRAKSMMMTPGSGEALLRGQVKTLLQKVEEEAELSNVSMQSHPFLLHPFLLVTQQRSVCQLPPLQLLMPPHRRRVVKSA</sequence>
<feature type="non-terminal residue" evidence="2">
    <location>
        <position position="233"/>
    </location>
</feature>
<gene>
    <name evidence="2" type="ORF">Gogos_013907</name>
</gene>
<evidence type="ECO:0000313" key="3">
    <source>
        <dbReference type="Proteomes" id="UP000593579"/>
    </source>
</evidence>
<dbReference type="AlphaFoldDB" id="A0A7J9BXB1"/>
<feature type="compositionally biased region" description="Low complexity" evidence="1">
    <location>
        <begin position="65"/>
        <end position="77"/>
    </location>
</feature>
<dbReference type="PANTHER" id="PTHR47512:SF3">
    <property type="entry name" value="CHALCONE-FLAVONONE ISOMERASE FAMILY PROTEIN"/>
    <property type="match status" value="1"/>
</dbReference>
<accession>A0A7J9BXB1</accession>
<name>A0A7J9BXB1_GOSGO</name>
<protein>
    <submittedName>
        <fullName evidence="2">Uncharacterized protein</fullName>
    </submittedName>
</protein>
<proteinExistence type="predicted"/>